<dbReference type="Gene3D" id="3.40.50.300">
    <property type="entry name" value="P-loop containing nucleotide triphosphate hydrolases"/>
    <property type="match status" value="1"/>
</dbReference>
<evidence type="ECO:0008006" key="3">
    <source>
        <dbReference type="Google" id="ProtNLM"/>
    </source>
</evidence>
<evidence type="ECO:0000313" key="1">
    <source>
        <dbReference type="EMBL" id="MBB3147345.1"/>
    </source>
</evidence>
<gene>
    <name evidence="1" type="ORF">FHS21_003765</name>
</gene>
<proteinExistence type="predicted"/>
<name>A0A839UBP5_9HYPH</name>
<dbReference type="Proteomes" id="UP000554520">
    <property type="component" value="Unassembled WGS sequence"/>
</dbReference>
<organism evidence="1 2">
    <name type="scientific">Phyllobacterium trifolii</name>
    <dbReference type="NCBI Taxonomy" id="300193"/>
    <lineage>
        <taxon>Bacteria</taxon>
        <taxon>Pseudomonadati</taxon>
        <taxon>Pseudomonadota</taxon>
        <taxon>Alphaproteobacteria</taxon>
        <taxon>Hyphomicrobiales</taxon>
        <taxon>Phyllobacteriaceae</taxon>
        <taxon>Phyllobacterium</taxon>
    </lineage>
</organism>
<dbReference type="SUPFAM" id="SSF52540">
    <property type="entry name" value="P-loop containing nucleoside triphosphate hydrolases"/>
    <property type="match status" value="1"/>
</dbReference>
<reference evidence="1 2" key="1">
    <citation type="submission" date="2020-08" db="EMBL/GenBank/DDBJ databases">
        <title>Genomic Encyclopedia of Type Strains, Phase III (KMG-III): the genomes of soil and plant-associated and newly described type strains.</title>
        <authorList>
            <person name="Whitman W."/>
        </authorList>
    </citation>
    <scope>NUCLEOTIDE SEQUENCE [LARGE SCALE GENOMIC DNA]</scope>
    <source>
        <strain evidence="1 2">CECT 7015</strain>
    </source>
</reference>
<dbReference type="RefSeq" id="WP_183663532.1">
    <property type="nucleotide sequence ID" value="NZ_JACHXN010000012.1"/>
</dbReference>
<keyword evidence="2" id="KW-1185">Reference proteome</keyword>
<evidence type="ECO:0000313" key="2">
    <source>
        <dbReference type="Proteomes" id="UP000554520"/>
    </source>
</evidence>
<comment type="caution">
    <text evidence="1">The sequence shown here is derived from an EMBL/GenBank/DDBJ whole genome shotgun (WGS) entry which is preliminary data.</text>
</comment>
<dbReference type="EMBL" id="JACHXN010000012">
    <property type="protein sequence ID" value="MBB3147345.1"/>
    <property type="molecule type" value="Genomic_DNA"/>
</dbReference>
<protein>
    <recommendedName>
        <fullName evidence="3">KAP NTPase domain-containing protein</fullName>
    </recommendedName>
</protein>
<dbReference type="InterPro" id="IPR027417">
    <property type="entry name" value="P-loop_NTPase"/>
</dbReference>
<dbReference type="AlphaFoldDB" id="A0A839UBP5"/>
<sequence length="573" mass="63728">MSSNLVKNEILQFLASSAPDVLCIKGKWGVGKTFSWKRHLEVASKADKGLAMERYAYVSLFGVNSLEELKYSIFETTMKKSQASEGASLDTLTSTIESAEGFGRKFAWLLKHLPVAKNYATGAAPVFFLAVRNQIICIDDLERKGSKLEASDVLGLISFLKEERQCKIVLLLNDEALAESDRAKFDSYLEKVVDVSLHFAPSPDECVAIALPNDDPISKRVGELCGALGIKNIRVIRKIERATRSISPVLETFDHDVFKQVSASLALFGWSYHQPDEAPTIEFLMTKKAKSLFGQETQNELSPKEIAWNALLAAYGYRWSDEFDLALIDGIKNGYFDAEKVLMHAAQLHEKVLATKADGSFADAWRTYHNSFADDQEEVLNTIYASYMKTFKYITPMDLNGTVVLFKELGRDAQAVEMINHYVEHRNGNRKFFDLEEYPWRGDITDPNVIAAFNAKCATLEDKRDVSELLLTLKDGWNEKVLVALSTAPVDQYYNVLKASSGKNLAKMIAGALQFDGIVNASDTMKEISKRTKDALRLIGKESDINARRVAKYGVVVKDGALDAAANASDDAV</sequence>
<accession>A0A839UBP5</accession>